<dbReference type="EMBL" id="CP001848">
    <property type="protein sequence ID" value="ADB19358.1"/>
    <property type="molecule type" value="Genomic_DNA"/>
</dbReference>
<evidence type="ECO:0000313" key="3">
    <source>
        <dbReference type="EMBL" id="ADB19358.1"/>
    </source>
</evidence>
<dbReference type="AlphaFoldDB" id="D2R827"/>
<feature type="region of interest" description="Disordered" evidence="1">
    <location>
        <begin position="131"/>
        <end position="151"/>
    </location>
</feature>
<reference evidence="3 4" key="1">
    <citation type="journal article" date="2009" name="Stand. Genomic Sci.">
        <title>Complete genome sequence of Pirellula staleyi type strain (ATCC 27377).</title>
        <authorList>
            <person name="Clum A."/>
            <person name="Tindall B.J."/>
            <person name="Sikorski J."/>
            <person name="Ivanova N."/>
            <person name="Mavrommatis K."/>
            <person name="Lucas S."/>
            <person name="Glavina del Rio T."/>
            <person name="Nolan M."/>
            <person name="Chen F."/>
            <person name="Tice H."/>
            <person name="Pitluck S."/>
            <person name="Cheng J.F."/>
            <person name="Chertkov O."/>
            <person name="Brettin T."/>
            <person name="Han C."/>
            <person name="Detter J.C."/>
            <person name="Kuske C."/>
            <person name="Bruce D."/>
            <person name="Goodwin L."/>
            <person name="Ovchinikova G."/>
            <person name="Pati A."/>
            <person name="Mikhailova N."/>
            <person name="Chen A."/>
            <person name="Palaniappan K."/>
            <person name="Land M."/>
            <person name="Hauser L."/>
            <person name="Chang Y.J."/>
            <person name="Jeffries C.D."/>
            <person name="Chain P."/>
            <person name="Rohde M."/>
            <person name="Goker M."/>
            <person name="Bristow J."/>
            <person name="Eisen J.A."/>
            <person name="Markowitz V."/>
            <person name="Hugenholtz P."/>
            <person name="Kyrpides N.C."/>
            <person name="Klenk H.P."/>
            <person name="Lapidus A."/>
        </authorList>
    </citation>
    <scope>NUCLEOTIDE SEQUENCE [LARGE SCALE GENOMIC DNA]</scope>
    <source>
        <strain evidence="4">ATCC 27377 / DSM 6068 / ICPB 4128</strain>
    </source>
</reference>
<feature type="region of interest" description="Disordered" evidence="1">
    <location>
        <begin position="191"/>
        <end position="210"/>
    </location>
</feature>
<name>D2R827_PIRSD</name>
<dbReference type="Pfam" id="PF07595">
    <property type="entry name" value="Planc_extracel"/>
    <property type="match status" value="1"/>
</dbReference>
<dbReference type="KEGG" id="psl:Psta_4717"/>
<evidence type="ECO:0000313" key="4">
    <source>
        <dbReference type="Proteomes" id="UP000001887"/>
    </source>
</evidence>
<gene>
    <name evidence="3" type="ordered locus">Psta_4717</name>
</gene>
<protein>
    <recommendedName>
        <fullName evidence="2">Planctomycete extracellular domain-containing protein</fullName>
    </recommendedName>
</protein>
<evidence type="ECO:0000259" key="2">
    <source>
        <dbReference type="Pfam" id="PF07595"/>
    </source>
</evidence>
<organism evidence="3 4">
    <name type="scientific">Pirellula staleyi (strain ATCC 27377 / DSM 6068 / ICPB 4128)</name>
    <name type="common">Pirella staleyi</name>
    <dbReference type="NCBI Taxonomy" id="530564"/>
    <lineage>
        <taxon>Bacteria</taxon>
        <taxon>Pseudomonadati</taxon>
        <taxon>Planctomycetota</taxon>
        <taxon>Planctomycetia</taxon>
        <taxon>Pirellulales</taxon>
        <taxon>Pirellulaceae</taxon>
        <taxon>Pirellula</taxon>
    </lineage>
</organism>
<dbReference type="InterPro" id="IPR011506">
    <property type="entry name" value="Planctomycete_extracellular"/>
</dbReference>
<evidence type="ECO:0000256" key="1">
    <source>
        <dbReference type="SAM" id="MobiDB-lite"/>
    </source>
</evidence>
<proteinExistence type="predicted"/>
<accession>D2R827</accession>
<keyword evidence="4" id="KW-1185">Reference proteome</keyword>
<dbReference type="HOGENOM" id="CLU_760434_0_0_0"/>
<dbReference type="STRING" id="530564.Psta_4717"/>
<sequence>MSKNSKLGLKPISKPRTSRRRLGIESLEKRELMAGNVTAVLNKGTLTITGDSLGNGFIIEGTDDPKVVRIVGTAQAGGDTTINGSSYIEISGVTKQINVNTNGGDDNVVVMGTGGTAMTINRNLKIETGSGNDSVTIGQAGSTDTEQTSSPLAQSVNITGYLYIKTEAGDDTIAIANTKVRSLTTIDTGDGDDSLLFPTTSPDDDDSDSDEEVFAVDITGNIQLRMGDGEDTVSGSNVKGAKDLQIFDYEGAADIVLTDFTIKSKIQIVTGNELDTIELDNVKTNTMQIATNDGDDQIHVDNGEYKSLLIRAGDGYDAITISDTKTTSGTQIQGEKGGGTLLLQGYNQLRKLKKKGLTQLENIA</sequence>
<dbReference type="Proteomes" id="UP000001887">
    <property type="component" value="Chromosome"/>
</dbReference>
<feature type="domain" description="Planctomycete extracellular" evidence="2">
    <location>
        <begin position="19"/>
        <end position="37"/>
    </location>
</feature>
<dbReference type="Gene3D" id="2.160.20.160">
    <property type="match status" value="1"/>
</dbReference>
<dbReference type="OrthoDB" id="291126at2"/>